<keyword evidence="1" id="KW-0812">Transmembrane</keyword>
<feature type="transmembrane region" description="Helical" evidence="1">
    <location>
        <begin position="47"/>
        <end position="66"/>
    </location>
</feature>
<evidence type="ECO:0000313" key="3">
    <source>
        <dbReference type="Proteomes" id="UP001501509"/>
    </source>
</evidence>
<evidence type="ECO:0008006" key="4">
    <source>
        <dbReference type="Google" id="ProtNLM"/>
    </source>
</evidence>
<name>A0ABN3R0R6_9ACTN</name>
<evidence type="ECO:0000313" key="2">
    <source>
        <dbReference type="EMBL" id="GAA2640338.1"/>
    </source>
</evidence>
<dbReference type="EMBL" id="BAAATD010000035">
    <property type="protein sequence ID" value="GAA2640338.1"/>
    <property type="molecule type" value="Genomic_DNA"/>
</dbReference>
<proteinExistence type="predicted"/>
<dbReference type="RefSeq" id="WP_344549464.1">
    <property type="nucleotide sequence ID" value="NZ_BAAATD010000035.1"/>
</dbReference>
<comment type="caution">
    <text evidence="2">The sequence shown here is derived from an EMBL/GenBank/DDBJ whole genome shotgun (WGS) entry which is preliminary data.</text>
</comment>
<gene>
    <name evidence="2" type="ORF">GCM10010411_95750</name>
</gene>
<dbReference type="Proteomes" id="UP001501509">
    <property type="component" value="Unassembled WGS sequence"/>
</dbReference>
<organism evidence="2 3">
    <name type="scientific">Actinomadura fulvescens</name>
    <dbReference type="NCBI Taxonomy" id="46160"/>
    <lineage>
        <taxon>Bacteria</taxon>
        <taxon>Bacillati</taxon>
        <taxon>Actinomycetota</taxon>
        <taxon>Actinomycetes</taxon>
        <taxon>Streptosporangiales</taxon>
        <taxon>Thermomonosporaceae</taxon>
        <taxon>Actinomadura</taxon>
    </lineage>
</organism>
<accession>A0ABN3R0R6</accession>
<keyword evidence="3" id="KW-1185">Reference proteome</keyword>
<reference evidence="2 3" key="1">
    <citation type="journal article" date="2019" name="Int. J. Syst. Evol. Microbiol.">
        <title>The Global Catalogue of Microorganisms (GCM) 10K type strain sequencing project: providing services to taxonomists for standard genome sequencing and annotation.</title>
        <authorList>
            <consortium name="The Broad Institute Genomics Platform"/>
            <consortium name="The Broad Institute Genome Sequencing Center for Infectious Disease"/>
            <person name="Wu L."/>
            <person name="Ma J."/>
        </authorList>
    </citation>
    <scope>NUCLEOTIDE SEQUENCE [LARGE SCALE GENOMIC DNA]</scope>
    <source>
        <strain evidence="2 3">JCM 6833</strain>
    </source>
</reference>
<feature type="transmembrane region" description="Helical" evidence="1">
    <location>
        <begin position="138"/>
        <end position="156"/>
    </location>
</feature>
<evidence type="ECO:0000256" key="1">
    <source>
        <dbReference type="SAM" id="Phobius"/>
    </source>
</evidence>
<keyword evidence="1" id="KW-1133">Transmembrane helix</keyword>
<sequence>MLTVLPLGISLLLALMSGAKGVSIGIVGYGRCPGWEIQGALWRVPGLGYLRGLPILVVGPAFVVWLRTRWRWPAWAASGLLALNALVEPVLLGYDAVTEGDSCLQLWGPFADWTMGWQLWNLLPAALIAATVMRWSRVLRGVAATAVLLSVLVVTGDRGRDEVVAIGREECRAATYAQPARNESWVEAVRRMPPHDRERAFLCSMRGGPWQQVDERPDGELLWLGRRSCENPENMRRLFNRSPAEPGRVLAYLCPERAGPALTRSEQQVAEENARLDARKNAHCRKKVPRRDRANTKAVLTTDGGGYYVGGGEMGLDPMYEAIKNGLVGVHRHGVAVTTAEHHDFCLTVRRAKARPPVERAGWDRVVEVGIDSPGPVRFTTMEEVFGFPSVGQGSLRIRIHVRDAGESPSELPRERHLVVVFPGSSKKTVVY</sequence>
<protein>
    <recommendedName>
        <fullName evidence="4">CN hydrolase domain-containing protein</fullName>
    </recommendedName>
</protein>
<keyword evidence="1" id="KW-0472">Membrane</keyword>